<dbReference type="SUPFAM" id="SSF53639">
    <property type="entry name" value="AraD/HMP-PK domain-like"/>
    <property type="match status" value="1"/>
</dbReference>
<dbReference type="Proteomes" id="UP000076104">
    <property type="component" value="Chromosome"/>
</dbReference>
<reference evidence="3 4" key="1">
    <citation type="submission" date="2016-03" db="EMBL/GenBank/DDBJ databases">
        <title>Genome sequencing of Psychrobacter alimentarius PAMC 27889.</title>
        <authorList>
            <person name="Lee J."/>
            <person name="Kim O.-S."/>
        </authorList>
    </citation>
    <scope>NUCLEOTIDE SEQUENCE [LARGE SCALE GENOMIC DNA]</scope>
    <source>
        <strain evidence="3 4">PAMC 27889</strain>
    </source>
</reference>
<evidence type="ECO:0000259" key="2">
    <source>
        <dbReference type="SMART" id="SM01007"/>
    </source>
</evidence>
<dbReference type="InterPro" id="IPR001303">
    <property type="entry name" value="Aldolase_II/adducin_N"/>
</dbReference>
<evidence type="ECO:0000313" key="3">
    <source>
        <dbReference type="EMBL" id="AMT96951.1"/>
    </source>
</evidence>
<dbReference type="InterPro" id="IPR051017">
    <property type="entry name" value="Aldolase-II_Adducin_sf"/>
</dbReference>
<proteinExistence type="inferred from homology"/>
<dbReference type="PANTHER" id="PTHR10672:SF21">
    <property type="entry name" value="CLASS II ALDOLASE_ADDUCIN N-TERMINAL DOMAIN-CONTAINING PROTEIN"/>
    <property type="match status" value="1"/>
</dbReference>
<evidence type="ECO:0000313" key="4">
    <source>
        <dbReference type="Proteomes" id="UP000076104"/>
    </source>
</evidence>
<comment type="similarity">
    <text evidence="1">Belongs to the aldolase class II family.</text>
</comment>
<accession>A0ABM5ZY11</accession>
<sequence length="249" mass="28168">MSESKSNNLKSEAQARIDLSACFRWFARLNMHEAVANHFSASVSEDGSQFLINPKWQHFSTIKASDLILLDTNNPDNELLAKIDPTAWAIHSQIHLLRPDIKCVLHLHPIYTTTISTLKDPTIKPIDQNTARYFNRVSYDDCYQGMADSNAEGKRLASLLGEHSRLMMGNHGVLIGSHSIGVAFDDMYTIERACQVLTTAYATNQPLRLIPDDIAEKTAQDWESIEDFSEAHLEEIKRLLLIQEPDFIE</sequence>
<dbReference type="RefSeq" id="WP_062844581.1">
    <property type="nucleotide sequence ID" value="NZ_CP014945.1"/>
</dbReference>
<dbReference type="InterPro" id="IPR036409">
    <property type="entry name" value="Aldolase_II/adducin_N_sf"/>
</dbReference>
<dbReference type="PANTHER" id="PTHR10672">
    <property type="entry name" value="ADDUCIN"/>
    <property type="match status" value="1"/>
</dbReference>
<dbReference type="Gene3D" id="3.40.225.10">
    <property type="entry name" value="Class II aldolase/adducin N-terminal domain"/>
    <property type="match status" value="1"/>
</dbReference>
<keyword evidence="4" id="KW-1185">Reference proteome</keyword>
<dbReference type="EMBL" id="CP014945">
    <property type="protein sequence ID" value="AMT96951.1"/>
    <property type="molecule type" value="Genomic_DNA"/>
</dbReference>
<name>A0ABM5ZY11_9GAMM</name>
<dbReference type="SMART" id="SM01007">
    <property type="entry name" value="Aldolase_II"/>
    <property type="match status" value="1"/>
</dbReference>
<evidence type="ECO:0000256" key="1">
    <source>
        <dbReference type="ARBA" id="ARBA00037961"/>
    </source>
</evidence>
<organism evidence="3 4">
    <name type="scientific">Psychrobacter alimentarius</name>
    <dbReference type="NCBI Taxonomy" id="261164"/>
    <lineage>
        <taxon>Bacteria</taxon>
        <taxon>Pseudomonadati</taxon>
        <taxon>Pseudomonadota</taxon>
        <taxon>Gammaproteobacteria</taxon>
        <taxon>Moraxellales</taxon>
        <taxon>Moraxellaceae</taxon>
        <taxon>Psychrobacter</taxon>
    </lineage>
</organism>
<dbReference type="GeneID" id="33058864"/>
<dbReference type="Pfam" id="PF00596">
    <property type="entry name" value="Aldolase_II"/>
    <property type="match status" value="1"/>
</dbReference>
<protein>
    <recommendedName>
        <fullName evidence="2">Class II aldolase/adducin N-terminal domain-containing protein</fullName>
    </recommendedName>
</protein>
<feature type="domain" description="Class II aldolase/adducin N-terminal" evidence="2">
    <location>
        <begin position="17"/>
        <end position="198"/>
    </location>
</feature>
<gene>
    <name evidence="3" type="ORF">A3K91_1347</name>
</gene>
<dbReference type="NCBIfam" id="NF005689">
    <property type="entry name" value="PRK07490.1"/>
    <property type="match status" value="1"/>
</dbReference>